<dbReference type="EMBL" id="CP039291">
    <property type="protein sequence ID" value="QCB94029.1"/>
    <property type="molecule type" value="Genomic_DNA"/>
</dbReference>
<dbReference type="AlphaFoldDB" id="A0A4P7SIG5"/>
<keyword evidence="2" id="KW-1185">Reference proteome</keyword>
<dbReference type="SUPFAM" id="SSF51126">
    <property type="entry name" value="Pectin lyase-like"/>
    <property type="match status" value="1"/>
</dbReference>
<proteinExistence type="predicted"/>
<evidence type="ECO:0008006" key="3">
    <source>
        <dbReference type="Google" id="ProtNLM"/>
    </source>
</evidence>
<evidence type="ECO:0000313" key="1">
    <source>
        <dbReference type="EMBL" id="QCB94029.1"/>
    </source>
</evidence>
<dbReference type="OrthoDB" id="7062584at2"/>
<gene>
    <name evidence="1" type="ORF">E5225_11080</name>
</gene>
<dbReference type="RefSeq" id="WP_135972708.1">
    <property type="nucleotide sequence ID" value="NZ_CP039291.1"/>
</dbReference>
<name>A0A4P7SIG5_9CELL</name>
<reference evidence="1 2" key="1">
    <citation type="submission" date="2019-04" db="EMBL/GenBank/DDBJ databases">
        <title>Isolation and identification of Cellulomonas shaoxiangyii sp. Nov. isolated from feces of the Tibetan antelopes (Pantholops hodgsonii) in the Qinghai-Tibet plateau of China.</title>
        <authorList>
            <person name="Tian Z."/>
        </authorList>
    </citation>
    <scope>NUCLEOTIDE SEQUENCE [LARGE SCALE GENOMIC DNA]</scope>
    <source>
        <strain evidence="1 2">Z28</strain>
    </source>
</reference>
<dbReference type="Proteomes" id="UP000296469">
    <property type="component" value="Chromosome"/>
</dbReference>
<sequence>MNVADYAGTRGDSLYLHGKALVEDADCRRIRWSSLIVSGEESFWRALGTVALGKDTASTFRRCDFSGLATRGLDAHCTLDECTLLDVDVKVATGTAFGLSVTGCVFSGTWDGNFTASGRVRVVGNDFRQVYGVGFVDGVDWRQNTFDHGATQLVLQRSEADAPVLRALEENNAVLALTIRALRGEGMSFGPGQDWVLLYERDFDPGEWFILREALLK</sequence>
<organism evidence="1 2">
    <name type="scientific">Cellulomonas shaoxiangyii</name>
    <dbReference type="NCBI Taxonomy" id="2566013"/>
    <lineage>
        <taxon>Bacteria</taxon>
        <taxon>Bacillati</taxon>
        <taxon>Actinomycetota</taxon>
        <taxon>Actinomycetes</taxon>
        <taxon>Micrococcales</taxon>
        <taxon>Cellulomonadaceae</taxon>
        <taxon>Cellulomonas</taxon>
    </lineage>
</organism>
<accession>A0A4P7SIG5</accession>
<evidence type="ECO:0000313" key="2">
    <source>
        <dbReference type="Proteomes" id="UP000296469"/>
    </source>
</evidence>
<dbReference type="InterPro" id="IPR011050">
    <property type="entry name" value="Pectin_lyase_fold/virulence"/>
</dbReference>
<protein>
    <recommendedName>
        <fullName evidence="3">Pentapeptide repeat-containing protein</fullName>
    </recommendedName>
</protein>
<dbReference type="KEGG" id="celz:E5225_11080"/>